<accession>A0A8J3KP52</accession>
<protein>
    <submittedName>
        <fullName evidence="1">Uncharacterized protein</fullName>
    </submittedName>
</protein>
<dbReference type="Proteomes" id="UP000659904">
    <property type="component" value="Unassembled WGS sequence"/>
</dbReference>
<keyword evidence="2" id="KW-1185">Reference proteome</keyword>
<evidence type="ECO:0000313" key="1">
    <source>
        <dbReference type="EMBL" id="GIF98829.1"/>
    </source>
</evidence>
<gene>
    <name evidence="1" type="ORF">Cci01nite_39230</name>
</gene>
<dbReference type="EMBL" id="BONH01000017">
    <property type="protein sequence ID" value="GIF98829.1"/>
    <property type="molecule type" value="Genomic_DNA"/>
</dbReference>
<sequence length="144" mass="15021">MLVAVTVLGVPLLLCVGASRLGLGPFAEDAGVVVTQHQPQEVRVSEADPEFLAVGVAWSEDGYCSGQFSLPVTETPTEVRLGTVTSRVHPGGACAGLGTSNGMAWETVRLGGPLANRVVVRDIDGARLPVYDESRRPVIPSPTS</sequence>
<proteinExistence type="predicted"/>
<name>A0A8J3KP52_9ACTN</name>
<organism evidence="1 2">
    <name type="scientific">Catellatospora citrea</name>
    <dbReference type="NCBI Taxonomy" id="53366"/>
    <lineage>
        <taxon>Bacteria</taxon>
        <taxon>Bacillati</taxon>
        <taxon>Actinomycetota</taxon>
        <taxon>Actinomycetes</taxon>
        <taxon>Micromonosporales</taxon>
        <taxon>Micromonosporaceae</taxon>
        <taxon>Catellatospora</taxon>
    </lineage>
</organism>
<dbReference type="AlphaFoldDB" id="A0A8J3KP52"/>
<comment type="caution">
    <text evidence="1">The sequence shown here is derived from an EMBL/GenBank/DDBJ whole genome shotgun (WGS) entry which is preliminary data.</text>
</comment>
<evidence type="ECO:0000313" key="2">
    <source>
        <dbReference type="Proteomes" id="UP000659904"/>
    </source>
</evidence>
<reference evidence="1 2" key="1">
    <citation type="submission" date="2021-01" db="EMBL/GenBank/DDBJ databases">
        <title>Whole genome shotgun sequence of Catellatospora citrea NBRC 14495.</title>
        <authorList>
            <person name="Komaki H."/>
            <person name="Tamura T."/>
        </authorList>
    </citation>
    <scope>NUCLEOTIDE SEQUENCE [LARGE SCALE GENOMIC DNA]</scope>
    <source>
        <strain evidence="1 2">NBRC 14495</strain>
    </source>
</reference>